<dbReference type="Proteomes" id="UP000219564">
    <property type="component" value="Unassembled WGS sequence"/>
</dbReference>
<sequence>MDTAQIKVGVNNSSKRIDLGIMQLSEEFSGGSLKHGGSLSVEFGAHGVNYRPFGPDGKGQ</sequence>
<name>A0AAX2H2X7_9PSED</name>
<proteinExistence type="predicted"/>
<protein>
    <submittedName>
        <fullName evidence="1">Uncharacterized protein</fullName>
    </submittedName>
</protein>
<gene>
    <name evidence="1" type="ORF">PLUA15_140055</name>
</gene>
<reference evidence="1 2" key="1">
    <citation type="submission" date="2017-08" db="EMBL/GenBank/DDBJ databases">
        <authorList>
            <person name="Chaillou S."/>
        </authorList>
    </citation>
    <scope>NUCLEOTIDE SEQUENCE [LARGE SCALE GENOMIC DNA]</scope>
    <source>
        <strain evidence="1 2">MFPA15A1205</strain>
    </source>
</reference>
<comment type="caution">
    <text evidence="1">The sequence shown here is derived from an EMBL/GenBank/DDBJ whole genome shotgun (WGS) entry which is preliminary data.</text>
</comment>
<organism evidence="1 2">
    <name type="scientific">Pseudomonas lundensis</name>
    <dbReference type="NCBI Taxonomy" id="86185"/>
    <lineage>
        <taxon>Bacteria</taxon>
        <taxon>Pseudomonadati</taxon>
        <taxon>Pseudomonadota</taxon>
        <taxon>Gammaproteobacteria</taxon>
        <taxon>Pseudomonadales</taxon>
        <taxon>Pseudomonadaceae</taxon>
        <taxon>Pseudomonas</taxon>
    </lineage>
</organism>
<evidence type="ECO:0000313" key="2">
    <source>
        <dbReference type="Proteomes" id="UP000219564"/>
    </source>
</evidence>
<evidence type="ECO:0000313" key="1">
    <source>
        <dbReference type="EMBL" id="SOB49522.1"/>
    </source>
</evidence>
<dbReference type="AlphaFoldDB" id="A0AAX2H2X7"/>
<dbReference type="EMBL" id="OBKZ01000006">
    <property type="protein sequence ID" value="SOB49522.1"/>
    <property type="molecule type" value="Genomic_DNA"/>
</dbReference>
<accession>A0AAX2H2X7</accession>